<evidence type="ECO:0000313" key="3">
    <source>
        <dbReference type="Proteomes" id="UP000676506"/>
    </source>
</evidence>
<dbReference type="CDD" id="cd06127">
    <property type="entry name" value="DEDDh"/>
    <property type="match status" value="1"/>
</dbReference>
<dbReference type="SUPFAM" id="SSF53098">
    <property type="entry name" value="Ribonuclease H-like"/>
    <property type="match status" value="1"/>
</dbReference>
<dbReference type="NCBIfam" id="TIGR00573">
    <property type="entry name" value="dnaq"/>
    <property type="match status" value="1"/>
</dbReference>
<evidence type="ECO:0000313" key="2">
    <source>
        <dbReference type="EMBL" id="QUW02576.1"/>
    </source>
</evidence>
<dbReference type="InterPro" id="IPR012337">
    <property type="entry name" value="RNaseH-like_sf"/>
</dbReference>
<dbReference type="Pfam" id="PF00929">
    <property type="entry name" value="RNase_T"/>
    <property type="match status" value="1"/>
</dbReference>
<dbReference type="InterPro" id="IPR006054">
    <property type="entry name" value="DnaQ"/>
</dbReference>
<evidence type="ECO:0000259" key="1">
    <source>
        <dbReference type="SMART" id="SM00479"/>
    </source>
</evidence>
<gene>
    <name evidence="2" type="ORF">J8C06_09520</name>
</gene>
<dbReference type="PANTHER" id="PTHR30231">
    <property type="entry name" value="DNA POLYMERASE III SUBUNIT EPSILON"/>
    <property type="match status" value="1"/>
</dbReference>
<dbReference type="InterPro" id="IPR013520">
    <property type="entry name" value="Ribonucl_H"/>
</dbReference>
<sequence length="290" mass="31920">MANETVGASPTLLRTLRARLSAAPGPVSLTTLGRELLKAPQASPELVRRILLPFLEQIPEAILGDDNCIRWQAYLAHPTPDWPQLLLESRFAVIDVETTGRSSRHGRITEVACVLIERGEMTDTFTSLVNPGEPIPPLITALTGISDAMVADAPPFAAIAPQLRARLVQTVVVAHNASFDRRFLTAELTRADETFVWEAPTLCTVQLARRLVPGLDSYRLDCVTDHFRISNPARHRASGDALATAQLFLRLLNRLVAEGITTVEAATALMAKRQRSNQRRLRLPNEDESL</sequence>
<dbReference type="InterPro" id="IPR036397">
    <property type="entry name" value="RNaseH_sf"/>
</dbReference>
<dbReference type="SMART" id="SM00479">
    <property type="entry name" value="EXOIII"/>
    <property type="match status" value="1"/>
</dbReference>
<accession>A0ABX8B6H6</accession>
<proteinExistence type="predicted"/>
<protein>
    <recommendedName>
        <fullName evidence="1">Exonuclease domain-containing protein</fullName>
    </recommendedName>
</protein>
<organism evidence="2 3">
    <name type="scientific">Chloracidobacterium validum</name>
    <dbReference type="NCBI Taxonomy" id="2821543"/>
    <lineage>
        <taxon>Bacteria</taxon>
        <taxon>Pseudomonadati</taxon>
        <taxon>Acidobacteriota</taxon>
        <taxon>Terriglobia</taxon>
        <taxon>Terriglobales</taxon>
        <taxon>Acidobacteriaceae</taxon>
        <taxon>Chloracidobacterium</taxon>
    </lineage>
</organism>
<dbReference type="RefSeq" id="WP_211428466.1">
    <property type="nucleotide sequence ID" value="NZ_CP072648.1"/>
</dbReference>
<dbReference type="PANTHER" id="PTHR30231:SF37">
    <property type="entry name" value="EXODEOXYRIBONUCLEASE 10"/>
    <property type="match status" value="1"/>
</dbReference>
<keyword evidence="3" id="KW-1185">Reference proteome</keyword>
<dbReference type="Gene3D" id="3.30.420.10">
    <property type="entry name" value="Ribonuclease H-like superfamily/Ribonuclease H"/>
    <property type="match status" value="1"/>
</dbReference>
<dbReference type="EMBL" id="CP072648">
    <property type="protein sequence ID" value="QUW02576.1"/>
    <property type="molecule type" value="Genomic_DNA"/>
</dbReference>
<reference evidence="2 3" key="1">
    <citation type="submission" date="2021-03" db="EMBL/GenBank/DDBJ databases">
        <title>Genomic and phenotypic characterization of Chloracidobacterium isolates provides evidence for multiple species.</title>
        <authorList>
            <person name="Saini M.K."/>
            <person name="Costas A.M.G."/>
            <person name="Tank M."/>
            <person name="Bryant D.A."/>
        </authorList>
    </citation>
    <scope>NUCLEOTIDE SEQUENCE [LARGE SCALE GENOMIC DNA]</scope>
    <source>
        <strain evidence="2 3">BV2-C</strain>
    </source>
</reference>
<dbReference type="Proteomes" id="UP000676506">
    <property type="component" value="Chromosome 1"/>
</dbReference>
<name>A0ABX8B6H6_9BACT</name>
<feature type="domain" description="Exonuclease" evidence="1">
    <location>
        <begin position="90"/>
        <end position="257"/>
    </location>
</feature>